<reference evidence="2" key="1">
    <citation type="submission" date="2018-05" db="EMBL/GenBank/DDBJ databases">
        <authorList>
            <person name="Lanie J.A."/>
            <person name="Ng W.-L."/>
            <person name="Kazmierczak K.M."/>
            <person name="Andrzejewski T.M."/>
            <person name="Davidsen T.M."/>
            <person name="Wayne K.J."/>
            <person name="Tettelin H."/>
            <person name="Glass J.I."/>
            <person name="Rusch D."/>
            <person name="Podicherti R."/>
            <person name="Tsui H.-C.T."/>
            <person name="Winkler M.E."/>
        </authorList>
    </citation>
    <scope>NUCLEOTIDE SEQUENCE</scope>
</reference>
<name>A0A382RRQ0_9ZZZZ</name>
<protein>
    <submittedName>
        <fullName evidence="2">Uncharacterized protein</fullName>
    </submittedName>
</protein>
<dbReference type="AlphaFoldDB" id="A0A382RRQ0"/>
<proteinExistence type="predicted"/>
<accession>A0A382RRQ0</accession>
<feature type="transmembrane region" description="Helical" evidence="1">
    <location>
        <begin position="22"/>
        <end position="44"/>
    </location>
</feature>
<keyword evidence="1" id="KW-1133">Transmembrane helix</keyword>
<keyword evidence="1" id="KW-0472">Membrane</keyword>
<gene>
    <name evidence="2" type="ORF">METZ01_LOCUS353207</name>
</gene>
<dbReference type="EMBL" id="UINC01123702">
    <property type="protein sequence ID" value="SVD00353.1"/>
    <property type="molecule type" value="Genomic_DNA"/>
</dbReference>
<organism evidence="2">
    <name type="scientific">marine metagenome</name>
    <dbReference type="NCBI Taxonomy" id="408172"/>
    <lineage>
        <taxon>unclassified sequences</taxon>
        <taxon>metagenomes</taxon>
        <taxon>ecological metagenomes</taxon>
    </lineage>
</organism>
<evidence type="ECO:0000256" key="1">
    <source>
        <dbReference type="SAM" id="Phobius"/>
    </source>
</evidence>
<keyword evidence="1" id="KW-0812">Transmembrane</keyword>
<feature type="non-terminal residue" evidence="2">
    <location>
        <position position="71"/>
    </location>
</feature>
<evidence type="ECO:0000313" key="2">
    <source>
        <dbReference type="EMBL" id="SVD00353.1"/>
    </source>
</evidence>
<sequence>MVTDLADVGQAQPTRLGLRTRISLSFAVGGLMVTAALAGATLVLTRQQLIDSREQAAAAFAVTNATRLSNQ</sequence>